<dbReference type="RefSeq" id="WP_066406503.1">
    <property type="nucleotide sequence ID" value="NZ_CP011390.1"/>
</dbReference>
<evidence type="ECO:0000313" key="3">
    <source>
        <dbReference type="Proteomes" id="UP000077177"/>
    </source>
</evidence>
<organism evidence="2 3">
    <name type="scientific">Flavisolibacter tropicus</name>
    <dbReference type="NCBI Taxonomy" id="1492898"/>
    <lineage>
        <taxon>Bacteria</taxon>
        <taxon>Pseudomonadati</taxon>
        <taxon>Bacteroidota</taxon>
        <taxon>Chitinophagia</taxon>
        <taxon>Chitinophagales</taxon>
        <taxon>Chitinophagaceae</taxon>
        <taxon>Flavisolibacter</taxon>
    </lineage>
</organism>
<feature type="signal peptide" evidence="1">
    <location>
        <begin position="1"/>
        <end position="19"/>
    </location>
</feature>
<evidence type="ECO:0000313" key="2">
    <source>
        <dbReference type="EMBL" id="ANE52239.1"/>
    </source>
</evidence>
<evidence type="ECO:0000256" key="1">
    <source>
        <dbReference type="SAM" id="SignalP"/>
    </source>
</evidence>
<dbReference type="STRING" id="1492898.SY85_18850"/>
<keyword evidence="1" id="KW-0732">Signal</keyword>
<accession>A0A172TYR8</accession>
<dbReference type="AlphaFoldDB" id="A0A172TYR8"/>
<feature type="chain" id="PRO_5008001387" evidence="1">
    <location>
        <begin position="20"/>
        <end position="269"/>
    </location>
</feature>
<name>A0A172TYR8_9BACT</name>
<keyword evidence="3" id="KW-1185">Reference proteome</keyword>
<dbReference type="EMBL" id="CP011390">
    <property type="protein sequence ID" value="ANE52239.1"/>
    <property type="molecule type" value="Genomic_DNA"/>
</dbReference>
<proteinExistence type="predicted"/>
<gene>
    <name evidence="2" type="ORF">SY85_18850</name>
</gene>
<reference evidence="2 3" key="2">
    <citation type="journal article" date="2016" name="Int. J. Syst. Evol. Microbiol.">
        <title>Flavisolibacter tropicus sp. nov., isolated from tropical soil.</title>
        <authorList>
            <person name="Lee J.J."/>
            <person name="Kang M.S."/>
            <person name="Kim G.S."/>
            <person name="Lee C.S."/>
            <person name="Lim S."/>
            <person name="Lee J."/>
            <person name="Roh S.H."/>
            <person name="Kang H."/>
            <person name="Ha J.M."/>
            <person name="Bae S."/>
            <person name="Jung H.Y."/>
            <person name="Kim M.K."/>
        </authorList>
    </citation>
    <scope>NUCLEOTIDE SEQUENCE [LARGE SCALE GENOMIC DNA]</scope>
    <source>
        <strain evidence="2 3">LCS9</strain>
    </source>
</reference>
<dbReference type="Proteomes" id="UP000077177">
    <property type="component" value="Chromosome"/>
</dbReference>
<sequence>MRTLSYIFLFLLCTSTVKAQDSLFRLRKTLKITGAQLAVDNLDNLYVLSNNEQLKKYSPNGDSIAVYNEVKRFGKLHTLDATNPLKLLLYYKDFATVVILDRVLGLRASLDLRRHNIQQASAIGLSYDNNIWVFDALNYKLKKVDEQGNQLMETEDFRALFNTSFQPTTIIDQNNSLYLYDPAIGVYQFDHFGTFQKKYPITKWQNIAVVGKHIVGITGSALHAFNTSTLLQQQYQFPSSFGSFSQYIIGNTALFGLGKESVQVYSFQF</sequence>
<protein>
    <submittedName>
        <fullName evidence="2">Uncharacterized protein</fullName>
    </submittedName>
</protein>
<dbReference type="OrthoDB" id="1143207at2"/>
<dbReference type="SUPFAM" id="SSF63829">
    <property type="entry name" value="Calcium-dependent phosphotriesterase"/>
    <property type="match status" value="1"/>
</dbReference>
<dbReference type="KEGG" id="fla:SY85_18850"/>
<reference evidence="3" key="1">
    <citation type="submission" date="2015-01" db="EMBL/GenBank/DDBJ databases">
        <title>Flavisolibacter sp./LCS9/ whole genome sequencing.</title>
        <authorList>
            <person name="Kim M.K."/>
            <person name="Srinivasan S."/>
            <person name="Lee J.-J."/>
        </authorList>
    </citation>
    <scope>NUCLEOTIDE SEQUENCE [LARGE SCALE GENOMIC DNA]</scope>
    <source>
        <strain evidence="3">LCS9</strain>
    </source>
</reference>